<reference evidence="3" key="1">
    <citation type="submission" date="2016-10" db="EMBL/GenBank/DDBJ databases">
        <authorList>
            <person name="Varghese N."/>
            <person name="Submissions S."/>
        </authorList>
    </citation>
    <scope>NUCLEOTIDE SEQUENCE [LARGE SCALE GENOMIC DNA]</scope>
    <source>
        <strain evidence="3">CGMCC 1.7736</strain>
    </source>
</reference>
<dbReference type="RefSeq" id="WP_089807459.1">
    <property type="nucleotide sequence ID" value="NZ_FOYT01000002.1"/>
</dbReference>
<evidence type="ECO:0000256" key="1">
    <source>
        <dbReference type="SAM" id="Phobius"/>
    </source>
</evidence>
<organism evidence="2 3">
    <name type="scientific">Halogeometricum rufum</name>
    <dbReference type="NCBI Taxonomy" id="553469"/>
    <lineage>
        <taxon>Archaea</taxon>
        <taxon>Methanobacteriati</taxon>
        <taxon>Methanobacteriota</taxon>
        <taxon>Stenosarchaea group</taxon>
        <taxon>Halobacteria</taxon>
        <taxon>Halobacteriales</taxon>
        <taxon>Haloferacaceae</taxon>
        <taxon>Halogeometricum</taxon>
    </lineage>
</organism>
<keyword evidence="1" id="KW-0812">Transmembrane</keyword>
<feature type="transmembrane region" description="Helical" evidence="1">
    <location>
        <begin position="44"/>
        <end position="64"/>
    </location>
</feature>
<accession>A0A1I6HJP5</accession>
<dbReference type="Proteomes" id="UP000198531">
    <property type="component" value="Unassembled WGS sequence"/>
</dbReference>
<gene>
    <name evidence="2" type="ORF">SAMN04487947_2150</name>
</gene>
<proteinExistence type="predicted"/>
<dbReference type="AlphaFoldDB" id="A0A1I6HJP5"/>
<sequence length="77" mass="7787">MASDSAGGLARSGLTRLLSRLGAVVVVLVGVVAAAYFLLAAAAWALLVGALLLVAVGGMVLYGARAARKTATPYWRT</sequence>
<keyword evidence="1" id="KW-0472">Membrane</keyword>
<keyword evidence="1" id="KW-1133">Transmembrane helix</keyword>
<dbReference type="EMBL" id="FOYT01000002">
    <property type="protein sequence ID" value="SFR54636.1"/>
    <property type="molecule type" value="Genomic_DNA"/>
</dbReference>
<feature type="transmembrane region" description="Helical" evidence="1">
    <location>
        <begin position="21"/>
        <end position="38"/>
    </location>
</feature>
<evidence type="ECO:0000313" key="3">
    <source>
        <dbReference type="Proteomes" id="UP000198531"/>
    </source>
</evidence>
<name>A0A1I6HJP5_9EURY</name>
<keyword evidence="3" id="KW-1185">Reference proteome</keyword>
<evidence type="ECO:0000313" key="2">
    <source>
        <dbReference type="EMBL" id="SFR54636.1"/>
    </source>
</evidence>
<protein>
    <submittedName>
        <fullName evidence="2">Uncharacterized protein</fullName>
    </submittedName>
</protein>